<dbReference type="Gramene" id="ONK66882">
    <property type="protein sequence ID" value="ONK66882"/>
    <property type="gene ID" value="A4U43_C06F13030"/>
</dbReference>
<organism evidence="1 2">
    <name type="scientific">Asparagus officinalis</name>
    <name type="common">Garden asparagus</name>
    <dbReference type="NCBI Taxonomy" id="4686"/>
    <lineage>
        <taxon>Eukaryota</taxon>
        <taxon>Viridiplantae</taxon>
        <taxon>Streptophyta</taxon>
        <taxon>Embryophyta</taxon>
        <taxon>Tracheophyta</taxon>
        <taxon>Spermatophyta</taxon>
        <taxon>Magnoliopsida</taxon>
        <taxon>Liliopsida</taxon>
        <taxon>Asparagales</taxon>
        <taxon>Asparagaceae</taxon>
        <taxon>Asparagoideae</taxon>
        <taxon>Asparagus</taxon>
    </lineage>
</organism>
<dbReference type="OMA" id="YAFTAPM"/>
<sequence>MHFNFVGDDALLALADKCPRLSTLHLVDPAADQVQDSDPGQDSGISAAALRSCFMSLPWLEDLTLDLCESVADAGPALEVLGNRCPRIKTLKLGRFQGICRAAGLHLDGVSVCGGLQSLSIKNSGDLTDAGLYTIARGCRRLSRFEIHGCGDCRTCPRPSQPFFGLTCLSIYDKLSKMKLDCGDAIGYAFTAPMGHMDLSSWERFYLNGIGSLESLYELDYWPPQDREVNQRSLSLPAAGLIQGCAGLRKLFVHGTAHEHFMKFFLKIPGLRDVQLREDYYPAPEDDMSTEMRVDSCSRFEDALHGRGIPD</sequence>
<dbReference type="GO" id="GO:0019005">
    <property type="term" value="C:SCF ubiquitin ligase complex"/>
    <property type="evidence" value="ECO:0007669"/>
    <property type="project" value="EnsemblPlants"/>
</dbReference>
<name>A0A5P1ELL0_ASPOF</name>
<evidence type="ECO:0000313" key="1">
    <source>
        <dbReference type="EMBL" id="ONK66882.1"/>
    </source>
</evidence>
<dbReference type="GO" id="GO:0061137">
    <property type="term" value="P:bud dilation"/>
    <property type="evidence" value="ECO:0007669"/>
    <property type="project" value="EnsemblPlants"/>
</dbReference>
<evidence type="ECO:0008006" key="3">
    <source>
        <dbReference type="Google" id="ProtNLM"/>
    </source>
</evidence>
<accession>A0A5P1ELL0</accession>
<evidence type="ECO:0000313" key="2">
    <source>
        <dbReference type="Proteomes" id="UP000243459"/>
    </source>
</evidence>
<dbReference type="PANTHER" id="PTHR13318:SF148">
    <property type="entry name" value="F-BOX PROTEIN MAX2"/>
    <property type="match status" value="1"/>
</dbReference>
<reference evidence="2" key="1">
    <citation type="journal article" date="2017" name="Nat. Commun.">
        <title>The asparagus genome sheds light on the origin and evolution of a young Y chromosome.</title>
        <authorList>
            <person name="Harkess A."/>
            <person name="Zhou J."/>
            <person name="Xu C."/>
            <person name="Bowers J.E."/>
            <person name="Van der Hulst R."/>
            <person name="Ayyampalayam S."/>
            <person name="Mercati F."/>
            <person name="Riccardi P."/>
            <person name="McKain M.R."/>
            <person name="Kakrana A."/>
            <person name="Tang H."/>
            <person name="Ray J."/>
            <person name="Groenendijk J."/>
            <person name="Arikit S."/>
            <person name="Mathioni S.M."/>
            <person name="Nakano M."/>
            <person name="Shan H."/>
            <person name="Telgmann-Rauber A."/>
            <person name="Kanno A."/>
            <person name="Yue Z."/>
            <person name="Chen H."/>
            <person name="Li W."/>
            <person name="Chen Y."/>
            <person name="Xu X."/>
            <person name="Zhang Y."/>
            <person name="Luo S."/>
            <person name="Chen H."/>
            <person name="Gao J."/>
            <person name="Mao Z."/>
            <person name="Pires J.C."/>
            <person name="Luo M."/>
            <person name="Kudrna D."/>
            <person name="Wing R.A."/>
            <person name="Meyers B.C."/>
            <person name="Yi K."/>
            <person name="Kong H."/>
            <person name="Lavrijsen P."/>
            <person name="Sunseri F."/>
            <person name="Falavigna A."/>
            <person name="Ye Y."/>
            <person name="Leebens-Mack J.H."/>
            <person name="Chen G."/>
        </authorList>
    </citation>
    <scope>NUCLEOTIDE SEQUENCE [LARGE SCALE GENOMIC DNA]</scope>
    <source>
        <strain evidence="2">cv. DH0086</strain>
    </source>
</reference>
<dbReference type="GO" id="GO:0031146">
    <property type="term" value="P:SCF-dependent proteasomal ubiquitin-dependent protein catabolic process"/>
    <property type="evidence" value="ECO:0007669"/>
    <property type="project" value="EnsemblPlants"/>
</dbReference>
<dbReference type="Proteomes" id="UP000243459">
    <property type="component" value="Chromosome 6"/>
</dbReference>
<dbReference type="AlphaFoldDB" id="A0A5P1ELL0"/>
<dbReference type="PANTHER" id="PTHR13318">
    <property type="entry name" value="PARTNER OF PAIRED, ISOFORM B-RELATED"/>
    <property type="match status" value="1"/>
</dbReference>
<dbReference type="Gene3D" id="3.80.10.10">
    <property type="entry name" value="Ribonuclease Inhibitor"/>
    <property type="match status" value="1"/>
</dbReference>
<proteinExistence type="predicted"/>
<protein>
    <recommendedName>
        <fullName evidence="3">COI1 F-box domain-containing protein</fullName>
    </recommendedName>
</protein>
<dbReference type="GO" id="GO:1900618">
    <property type="term" value="P:regulation of shoot system morphogenesis"/>
    <property type="evidence" value="ECO:0007669"/>
    <property type="project" value="EnsemblPlants"/>
</dbReference>
<keyword evidence="2" id="KW-1185">Reference proteome</keyword>
<dbReference type="EMBL" id="CM007386">
    <property type="protein sequence ID" value="ONK66882.1"/>
    <property type="molecule type" value="Genomic_DNA"/>
</dbReference>
<dbReference type="SUPFAM" id="SSF52047">
    <property type="entry name" value="RNI-like"/>
    <property type="match status" value="1"/>
</dbReference>
<gene>
    <name evidence="1" type="ORF">A4U43_C06F13030</name>
</gene>
<dbReference type="InterPro" id="IPR032675">
    <property type="entry name" value="LRR_dom_sf"/>
</dbReference>
<dbReference type="GO" id="GO:0005634">
    <property type="term" value="C:nucleus"/>
    <property type="evidence" value="ECO:0007669"/>
    <property type="project" value="EnsemblPlants"/>
</dbReference>